<protein>
    <submittedName>
        <fullName evidence="1">Uncharacterized protein</fullName>
    </submittedName>
</protein>
<reference evidence="1" key="1">
    <citation type="journal article" date="2015" name="Nature">
        <title>Complex archaea that bridge the gap between prokaryotes and eukaryotes.</title>
        <authorList>
            <person name="Spang A."/>
            <person name="Saw J.H."/>
            <person name="Jorgensen S.L."/>
            <person name="Zaremba-Niedzwiedzka K."/>
            <person name="Martijn J."/>
            <person name="Lind A.E."/>
            <person name="van Eijk R."/>
            <person name="Schleper C."/>
            <person name="Guy L."/>
            <person name="Ettema T.J."/>
        </authorList>
    </citation>
    <scope>NUCLEOTIDE SEQUENCE</scope>
</reference>
<organism evidence="1">
    <name type="scientific">marine sediment metagenome</name>
    <dbReference type="NCBI Taxonomy" id="412755"/>
    <lineage>
        <taxon>unclassified sequences</taxon>
        <taxon>metagenomes</taxon>
        <taxon>ecological metagenomes</taxon>
    </lineage>
</organism>
<feature type="non-terminal residue" evidence="1">
    <location>
        <position position="32"/>
    </location>
</feature>
<proteinExistence type="predicted"/>
<name>A0A0F8VYP3_9ZZZZ</name>
<sequence length="32" mass="3510">MSEPIIAGCNFTEADEIILEGFEPRPPGEYLA</sequence>
<comment type="caution">
    <text evidence="1">The sequence shown here is derived from an EMBL/GenBank/DDBJ whole genome shotgun (WGS) entry which is preliminary data.</text>
</comment>
<dbReference type="EMBL" id="LAZR01068524">
    <property type="protein sequence ID" value="KKK49472.1"/>
    <property type="molecule type" value="Genomic_DNA"/>
</dbReference>
<dbReference type="AlphaFoldDB" id="A0A0F8VYP3"/>
<gene>
    <name evidence="1" type="ORF">LCGC14_3134680</name>
</gene>
<evidence type="ECO:0000313" key="1">
    <source>
        <dbReference type="EMBL" id="KKK49472.1"/>
    </source>
</evidence>
<accession>A0A0F8VYP3</accession>